<organism evidence="7 8">
    <name type="scientific">Novymonas esmeraldas</name>
    <dbReference type="NCBI Taxonomy" id="1808958"/>
    <lineage>
        <taxon>Eukaryota</taxon>
        <taxon>Discoba</taxon>
        <taxon>Euglenozoa</taxon>
        <taxon>Kinetoplastea</taxon>
        <taxon>Metakinetoplastina</taxon>
        <taxon>Trypanosomatida</taxon>
        <taxon>Trypanosomatidae</taxon>
        <taxon>Novymonas</taxon>
    </lineage>
</organism>
<evidence type="ECO:0000313" key="7">
    <source>
        <dbReference type="EMBL" id="KAK7201303.1"/>
    </source>
</evidence>
<dbReference type="InterPro" id="IPR016715">
    <property type="entry name" value="PAF_acetylhydro_eukaryote"/>
</dbReference>
<evidence type="ECO:0000256" key="1">
    <source>
        <dbReference type="ARBA" id="ARBA00013201"/>
    </source>
</evidence>
<evidence type="ECO:0000256" key="2">
    <source>
        <dbReference type="ARBA" id="ARBA00022801"/>
    </source>
</evidence>
<accession>A0AAW0F8K8</accession>
<sequence length="453" mass="49710">MHSLGDYVLSIHYLPAWSSIVLSGVALLLGAGWKTSLAVACVGALVSCVAFYLQPLKCFSPLGGNYNIGLRELCGDRGSMKPPITVVYPTTSGAPIGGMEYLPFKERGYIVGLATYAGLPYFLLKDLIFLRKKMRADAVPVPLFQRDGTPRPMILFSHGLGGFPHLYSTLLMDMAVRGAVVFAMTHMDGSAGYCRDSGREIRIPFNAKVRWTTEDRVPQLEIRVRETLNTIKRFRSGELLTAVGYDQNTVSRYLAMDPRIHLVGHSFGGATCLTAALEDAKDAKDRRGVSSIASTVVYDPWMVPLRKTMFHDKLTSKSNPHHFTTPSLQIFSEEWKRDAAQYQFFEAVKTIVDAQPRTTEEGALIAAADAKLKSIKAAWYTMKDYNGTGHLACTDVSLFSPVVYRAGYMKASPRGSIVAMAADTMLFIEKITGSLPLNTDLLSDPVLAAALRA</sequence>
<reference evidence="7 8" key="1">
    <citation type="journal article" date="2021" name="MBio">
        <title>A New Model Trypanosomatid, Novymonas esmeraldas: Genomic Perception of Its 'Candidatus Pandoraea novymonadis' Endosymbiont.</title>
        <authorList>
            <person name="Zakharova A."/>
            <person name="Saura A."/>
            <person name="Butenko A."/>
            <person name="Podesvova L."/>
            <person name="Warmusova S."/>
            <person name="Kostygov A.Y."/>
            <person name="Nenarokova A."/>
            <person name="Lukes J."/>
            <person name="Opperdoes F.R."/>
            <person name="Yurchenko V."/>
        </authorList>
    </citation>
    <scope>NUCLEOTIDE SEQUENCE [LARGE SCALE GENOMIC DNA]</scope>
    <source>
        <strain evidence="7 8">E262AT.01</strain>
    </source>
</reference>
<dbReference type="PIRSF" id="PIRSF018169">
    <property type="entry name" value="PAF_acetylhydrolase"/>
    <property type="match status" value="1"/>
</dbReference>
<dbReference type="Proteomes" id="UP001430356">
    <property type="component" value="Unassembled WGS sequence"/>
</dbReference>
<dbReference type="SUPFAM" id="SSF53474">
    <property type="entry name" value="alpha/beta-Hydrolases"/>
    <property type="match status" value="1"/>
</dbReference>
<keyword evidence="6" id="KW-1133">Transmembrane helix</keyword>
<protein>
    <recommendedName>
        <fullName evidence="1 5">1-alkyl-2-acetylglycerophosphocholine esterase</fullName>
        <ecNumber evidence="1 5">3.1.1.47</ecNumber>
    </recommendedName>
</protein>
<keyword evidence="2 5" id="KW-0378">Hydrolase</keyword>
<dbReference type="PANTHER" id="PTHR10272">
    <property type="entry name" value="PLATELET-ACTIVATING FACTOR ACETYLHYDROLASE"/>
    <property type="match status" value="1"/>
</dbReference>
<proteinExistence type="predicted"/>
<dbReference type="GO" id="GO:0003847">
    <property type="term" value="F:1-alkyl-2-acetylglycerophosphocholine esterase activity"/>
    <property type="evidence" value="ECO:0007669"/>
    <property type="project" value="UniProtKB-UniRule"/>
</dbReference>
<comment type="caution">
    <text evidence="7">The sequence shown here is derived from an EMBL/GenBank/DDBJ whole genome shotgun (WGS) entry which is preliminary data.</text>
</comment>
<gene>
    <name evidence="7" type="ORF">NESM_000192200</name>
</gene>
<dbReference type="Pfam" id="PF03403">
    <property type="entry name" value="PAF-AH_p_II"/>
    <property type="match status" value="1"/>
</dbReference>
<feature type="transmembrane region" description="Helical" evidence="6">
    <location>
        <begin position="12"/>
        <end position="30"/>
    </location>
</feature>
<evidence type="ECO:0000256" key="5">
    <source>
        <dbReference type="PIRNR" id="PIRNR018169"/>
    </source>
</evidence>
<feature type="transmembrane region" description="Helical" evidence="6">
    <location>
        <begin position="108"/>
        <end position="124"/>
    </location>
</feature>
<keyword evidence="6" id="KW-0472">Membrane</keyword>
<dbReference type="AlphaFoldDB" id="A0AAW0F8K8"/>
<keyword evidence="4 5" id="KW-0443">Lipid metabolism</keyword>
<dbReference type="Gene3D" id="3.40.50.1820">
    <property type="entry name" value="alpha/beta hydrolase"/>
    <property type="match status" value="1"/>
</dbReference>
<name>A0AAW0F8K8_9TRYP</name>
<evidence type="ECO:0000313" key="8">
    <source>
        <dbReference type="Proteomes" id="UP001430356"/>
    </source>
</evidence>
<dbReference type="InterPro" id="IPR029058">
    <property type="entry name" value="AB_hydrolase_fold"/>
</dbReference>
<keyword evidence="6" id="KW-0812">Transmembrane</keyword>
<dbReference type="EC" id="3.1.1.47" evidence="1 5"/>
<feature type="transmembrane region" description="Helical" evidence="6">
    <location>
        <begin position="37"/>
        <end position="54"/>
    </location>
</feature>
<dbReference type="PANTHER" id="PTHR10272:SF0">
    <property type="entry name" value="PLATELET-ACTIVATING FACTOR ACETYLHYDROLASE"/>
    <property type="match status" value="1"/>
</dbReference>
<dbReference type="FunFam" id="3.40.50.1820:FF:000584">
    <property type="entry name" value="1-alkyl-2-acetylglycerophosphocholine esterase"/>
    <property type="match status" value="1"/>
</dbReference>
<dbReference type="GO" id="GO:0016042">
    <property type="term" value="P:lipid catabolic process"/>
    <property type="evidence" value="ECO:0007669"/>
    <property type="project" value="UniProtKB-KW"/>
</dbReference>
<keyword evidence="3 5" id="KW-0442">Lipid degradation</keyword>
<keyword evidence="8" id="KW-1185">Reference proteome</keyword>
<comment type="catalytic activity">
    <reaction evidence="5">
        <text>a 1-O-alkyl-2-acetyl-sn-glycero-3-phosphocholine + H2O = a 1-O-alkyl-sn-glycero-3-phosphocholine + acetate + H(+)</text>
        <dbReference type="Rhea" id="RHEA:17777"/>
        <dbReference type="ChEBI" id="CHEBI:15377"/>
        <dbReference type="ChEBI" id="CHEBI:15378"/>
        <dbReference type="ChEBI" id="CHEBI:30089"/>
        <dbReference type="ChEBI" id="CHEBI:30909"/>
        <dbReference type="ChEBI" id="CHEBI:36707"/>
        <dbReference type="EC" id="3.1.1.47"/>
    </reaction>
</comment>
<evidence type="ECO:0000256" key="6">
    <source>
        <dbReference type="SAM" id="Phobius"/>
    </source>
</evidence>
<evidence type="ECO:0000256" key="3">
    <source>
        <dbReference type="ARBA" id="ARBA00022963"/>
    </source>
</evidence>
<dbReference type="EMBL" id="JAECZO010000013">
    <property type="protein sequence ID" value="KAK7201303.1"/>
    <property type="molecule type" value="Genomic_DNA"/>
</dbReference>
<evidence type="ECO:0000256" key="4">
    <source>
        <dbReference type="ARBA" id="ARBA00023098"/>
    </source>
</evidence>